<dbReference type="STRING" id="368603.AYY16_09875"/>
<accession>A0A1B8HBY3</accession>
<dbReference type="NCBIfam" id="NF008647">
    <property type="entry name" value="PRK11640.1"/>
    <property type="match status" value="1"/>
</dbReference>
<proteinExistence type="predicted"/>
<dbReference type="InterPro" id="IPR036271">
    <property type="entry name" value="Tet_transcr_reg_TetR-rel_C_sf"/>
</dbReference>
<dbReference type="AlphaFoldDB" id="A0A1B8HBY3"/>
<dbReference type="EMBL" id="LZEX01000018">
    <property type="protein sequence ID" value="OBU06591.1"/>
    <property type="molecule type" value="Genomic_DNA"/>
</dbReference>
<evidence type="ECO:0000313" key="2">
    <source>
        <dbReference type="Proteomes" id="UP000092247"/>
    </source>
</evidence>
<dbReference type="NCBIfam" id="NF047866">
    <property type="entry name" value="TF_DicD_YjdC"/>
    <property type="match status" value="1"/>
</dbReference>
<dbReference type="RefSeq" id="WP_067423888.1">
    <property type="nucleotide sequence ID" value="NZ_CBCPID010000008.1"/>
</dbReference>
<name>A0A1B8HBY3_9GAMM</name>
<evidence type="ECO:0000313" key="1">
    <source>
        <dbReference type="EMBL" id="OBU06591.1"/>
    </source>
</evidence>
<dbReference type="Proteomes" id="UP000092247">
    <property type="component" value="Unassembled WGS sequence"/>
</dbReference>
<reference evidence="1 2" key="1">
    <citation type="submission" date="2016-06" db="EMBL/GenBank/DDBJ databases">
        <authorList>
            <person name="Kjaerup R.B."/>
            <person name="Dalgaard T.S."/>
            <person name="Juul-Madsen H.R."/>
        </authorList>
    </citation>
    <scope>NUCLEOTIDE SEQUENCE [LARGE SCALE GENOMIC DNA]</scope>
    <source>
        <strain evidence="1 2">GCSL-Mp3</strain>
    </source>
</reference>
<dbReference type="Gene3D" id="1.10.357.10">
    <property type="entry name" value="Tetracycline Repressor, domain 2"/>
    <property type="match status" value="1"/>
</dbReference>
<gene>
    <name evidence="1" type="ORF">AYY17_20400</name>
</gene>
<organism evidence="1 2">
    <name type="scientific">Morganella psychrotolerans</name>
    <dbReference type="NCBI Taxonomy" id="368603"/>
    <lineage>
        <taxon>Bacteria</taxon>
        <taxon>Pseudomonadati</taxon>
        <taxon>Pseudomonadota</taxon>
        <taxon>Gammaproteobacteria</taxon>
        <taxon>Enterobacterales</taxon>
        <taxon>Morganellaceae</taxon>
        <taxon>Morganella</taxon>
    </lineage>
</organism>
<comment type="caution">
    <text evidence="1">The sequence shown here is derived from an EMBL/GenBank/DDBJ whole genome shotgun (WGS) entry which is preliminary data.</text>
</comment>
<protein>
    <submittedName>
        <fullName evidence="1">Transcriptional regulator</fullName>
    </submittedName>
</protein>
<dbReference type="SUPFAM" id="SSF48498">
    <property type="entry name" value="Tetracyclin repressor-like, C-terminal domain"/>
    <property type="match status" value="1"/>
</dbReference>
<sequence length="190" mass="21747">MQREEVLNQALSLLETHGILMPEITLIQNLNTDTARLRIFWPTHNDLIYDCLRYHGNQIDIWQRRILLDESISGEDKLLARYTALAERVRENRFPGCLFIAACSAFPDAEHAIHQLSCQQKQSAFAFTLELLRELDIDDCEMVAHQLELILEGCLSKLLISRSQDDIATARRLAEDVLTIARCRKNGALS</sequence>